<protein>
    <submittedName>
        <fullName evidence="2">Uncharacterized protein</fullName>
    </submittedName>
</protein>
<proteinExistence type="predicted"/>
<keyword evidence="1" id="KW-0732">Signal</keyword>
<reference evidence="2 3" key="1">
    <citation type="submission" date="2018-11" db="EMBL/GenBank/DDBJ databases">
        <title>Rhodococcus spongicola sp. nov. and Rhodococcus xishaensis sp. nov. from marine sponges.</title>
        <authorList>
            <person name="Li L."/>
            <person name="Lin H.W."/>
        </authorList>
    </citation>
    <scope>NUCLEOTIDE SEQUENCE [LARGE SCALE GENOMIC DNA]</scope>
    <source>
        <strain evidence="2 3">LHW50502</strain>
    </source>
</reference>
<dbReference type="EMBL" id="RKLN01000001">
    <property type="protein sequence ID" value="RVW06206.1"/>
    <property type="molecule type" value="Genomic_DNA"/>
</dbReference>
<feature type="signal peptide" evidence="1">
    <location>
        <begin position="1"/>
        <end position="28"/>
    </location>
</feature>
<evidence type="ECO:0000256" key="1">
    <source>
        <dbReference type="SAM" id="SignalP"/>
    </source>
</evidence>
<gene>
    <name evidence="2" type="ORF">EF834_01755</name>
</gene>
<dbReference type="AlphaFoldDB" id="A0A438B5E6"/>
<keyword evidence="3" id="KW-1185">Reference proteome</keyword>
<evidence type="ECO:0000313" key="3">
    <source>
        <dbReference type="Proteomes" id="UP000284333"/>
    </source>
</evidence>
<sequence length="151" mass="15963">MKKSVRTAASALLAAPLLAAVFAAPAQAAPEDVTLSATTEGKDMIVTITNNSESKIDCRTYTSPMISAVSADLGPVDVSMEVDPGSADSARVTAKVRGEHTIDWLCDASDGSEYWGTFRGTAEPVEITFEDRTFGSVNLIVSQLLESIFES</sequence>
<evidence type="ECO:0000313" key="2">
    <source>
        <dbReference type="EMBL" id="RVW06206.1"/>
    </source>
</evidence>
<dbReference type="OrthoDB" id="4464437at2"/>
<name>A0A438B5E6_9NOCA</name>
<comment type="caution">
    <text evidence="2">The sequence shown here is derived from an EMBL/GenBank/DDBJ whole genome shotgun (WGS) entry which is preliminary data.</text>
</comment>
<dbReference type="Proteomes" id="UP000284333">
    <property type="component" value="Unassembled WGS sequence"/>
</dbReference>
<accession>A0A438B5E6</accession>
<dbReference type="RefSeq" id="WP_127945098.1">
    <property type="nucleotide sequence ID" value="NZ_RKLN01000001.1"/>
</dbReference>
<organism evidence="2 3">
    <name type="scientific">Rhodococcus spongiicola</name>
    <dbReference type="NCBI Taxonomy" id="2487352"/>
    <lineage>
        <taxon>Bacteria</taxon>
        <taxon>Bacillati</taxon>
        <taxon>Actinomycetota</taxon>
        <taxon>Actinomycetes</taxon>
        <taxon>Mycobacteriales</taxon>
        <taxon>Nocardiaceae</taxon>
        <taxon>Rhodococcus</taxon>
    </lineage>
</organism>
<feature type="chain" id="PRO_5019460300" evidence="1">
    <location>
        <begin position="29"/>
        <end position="151"/>
    </location>
</feature>